<accession>A0ABR0KET0</accession>
<evidence type="ECO:0000256" key="1">
    <source>
        <dbReference type="SAM" id="MobiDB-lite"/>
    </source>
</evidence>
<sequence length="255" mass="28938">MSAAGASGHQPKNNTLPRPTLTNLPQELRLLIWKQVFKETIVRVKMLPHTLTNDSTVYTLLPHASPSPHPLCYVNRQTYQEAIDLFYEEATFEIDIRVLPLLSSHTLAAKVRNLSITAFAYWCYFDRACSDKKRKPASSTTIYDIPLPNLKHLRLDWSLEHHGALGASGLVAHWERKQAQSLVHLSNARRAFDVEIHIEMQDYTRSKPSRLTPLTLFTATYTPAGLVFNYKHGQKRMEACETVIRSALGFDGRAV</sequence>
<protein>
    <submittedName>
        <fullName evidence="2">Uncharacterized protein</fullName>
    </submittedName>
</protein>
<feature type="region of interest" description="Disordered" evidence="1">
    <location>
        <begin position="1"/>
        <end position="21"/>
    </location>
</feature>
<dbReference type="EMBL" id="JAVRRG010000032">
    <property type="protein sequence ID" value="KAK5094699.1"/>
    <property type="molecule type" value="Genomic_DNA"/>
</dbReference>
<dbReference type="PANTHER" id="PTHR38790">
    <property type="entry name" value="2EXR DOMAIN-CONTAINING PROTEIN-RELATED"/>
    <property type="match status" value="1"/>
</dbReference>
<proteinExistence type="predicted"/>
<dbReference type="Proteomes" id="UP001345013">
    <property type="component" value="Unassembled WGS sequence"/>
</dbReference>
<comment type="caution">
    <text evidence="2">The sequence shown here is derived from an EMBL/GenBank/DDBJ whole genome shotgun (WGS) entry which is preliminary data.</text>
</comment>
<gene>
    <name evidence="2" type="ORF">LTR24_003399</name>
</gene>
<name>A0ABR0KET0_9EURO</name>
<evidence type="ECO:0000313" key="2">
    <source>
        <dbReference type="EMBL" id="KAK5094699.1"/>
    </source>
</evidence>
<organism evidence="2 3">
    <name type="scientific">Lithohypha guttulata</name>
    <dbReference type="NCBI Taxonomy" id="1690604"/>
    <lineage>
        <taxon>Eukaryota</taxon>
        <taxon>Fungi</taxon>
        <taxon>Dikarya</taxon>
        <taxon>Ascomycota</taxon>
        <taxon>Pezizomycotina</taxon>
        <taxon>Eurotiomycetes</taxon>
        <taxon>Chaetothyriomycetidae</taxon>
        <taxon>Chaetothyriales</taxon>
        <taxon>Trichomeriaceae</taxon>
        <taxon>Lithohypha</taxon>
    </lineage>
</organism>
<keyword evidence="3" id="KW-1185">Reference proteome</keyword>
<reference evidence="2 3" key="1">
    <citation type="submission" date="2023-08" db="EMBL/GenBank/DDBJ databases">
        <title>Black Yeasts Isolated from many extreme environments.</title>
        <authorList>
            <person name="Coleine C."/>
            <person name="Stajich J.E."/>
            <person name="Selbmann L."/>
        </authorList>
    </citation>
    <scope>NUCLEOTIDE SEQUENCE [LARGE SCALE GENOMIC DNA]</scope>
    <source>
        <strain evidence="2 3">CCFEE 5885</strain>
    </source>
</reference>
<feature type="compositionally biased region" description="Polar residues" evidence="1">
    <location>
        <begin position="10"/>
        <end position="21"/>
    </location>
</feature>
<evidence type="ECO:0000313" key="3">
    <source>
        <dbReference type="Proteomes" id="UP001345013"/>
    </source>
</evidence>